<evidence type="ECO:0000256" key="4">
    <source>
        <dbReference type="ARBA" id="ARBA00022729"/>
    </source>
</evidence>
<keyword evidence="8" id="KW-0675">Receptor</keyword>
<dbReference type="GO" id="GO:0016020">
    <property type="term" value="C:membrane"/>
    <property type="evidence" value="ECO:0007669"/>
    <property type="project" value="UniProtKB-SubCell"/>
</dbReference>
<proteinExistence type="predicted"/>
<evidence type="ECO:0000313" key="11">
    <source>
        <dbReference type="EMBL" id="PRQ52515.1"/>
    </source>
</evidence>
<name>A0A2P6S1H0_ROSCH</name>
<evidence type="ECO:0000256" key="8">
    <source>
        <dbReference type="ARBA" id="ARBA00023170"/>
    </source>
</evidence>
<dbReference type="Gramene" id="PRQ52515">
    <property type="protein sequence ID" value="PRQ52515"/>
    <property type="gene ID" value="RchiOBHm_Chr2g0156371"/>
</dbReference>
<evidence type="ECO:0000256" key="1">
    <source>
        <dbReference type="ARBA" id="ARBA00004479"/>
    </source>
</evidence>
<dbReference type="Proteomes" id="UP000238479">
    <property type="component" value="Chromosome 2"/>
</dbReference>
<feature type="domain" description="Leucine-rich repeat-containing N-terminal plant-type" evidence="10">
    <location>
        <begin position="5"/>
        <end position="58"/>
    </location>
</feature>
<keyword evidence="7" id="KW-0472">Membrane</keyword>
<sequence length="160" mass="17832">MLCHEEERSTLLQFKASLMTNKSTSSDPLAYLKVASWGSPERDPQMSNFCSWDGVECNEDSGHVIGLDLSSNYLHGSINSNSSLFQLVQLQRLDISDNNFSFSQIPSRLGRDLTSLTYLNLSMSSFSSQIPSEISYLSKLSALDLSSYSPLKMPNFRSLV</sequence>
<keyword evidence="2" id="KW-0433">Leucine-rich repeat</keyword>
<gene>
    <name evidence="11" type="ORF">RchiOBHm_Chr2g0156371</name>
</gene>
<dbReference type="InterPro" id="IPR032675">
    <property type="entry name" value="LRR_dom_sf"/>
</dbReference>
<comment type="caution">
    <text evidence="11">The sequence shown here is derived from an EMBL/GenBank/DDBJ whole genome shotgun (WGS) entry which is preliminary data.</text>
</comment>
<evidence type="ECO:0000256" key="5">
    <source>
        <dbReference type="ARBA" id="ARBA00022737"/>
    </source>
</evidence>
<evidence type="ECO:0000256" key="9">
    <source>
        <dbReference type="ARBA" id="ARBA00023180"/>
    </source>
</evidence>
<keyword evidence="12" id="KW-1185">Reference proteome</keyword>
<evidence type="ECO:0000256" key="7">
    <source>
        <dbReference type="ARBA" id="ARBA00023136"/>
    </source>
</evidence>
<evidence type="ECO:0000313" key="12">
    <source>
        <dbReference type="Proteomes" id="UP000238479"/>
    </source>
</evidence>
<dbReference type="Gene3D" id="3.80.10.10">
    <property type="entry name" value="Ribonuclease Inhibitor"/>
    <property type="match status" value="2"/>
</dbReference>
<dbReference type="InterPro" id="IPR001611">
    <property type="entry name" value="Leu-rich_rpt"/>
</dbReference>
<dbReference type="EMBL" id="PDCK01000040">
    <property type="protein sequence ID" value="PRQ52515.1"/>
    <property type="molecule type" value="Genomic_DNA"/>
</dbReference>
<reference evidence="11 12" key="1">
    <citation type="journal article" date="2018" name="Nat. Genet.">
        <title>The Rosa genome provides new insights in the design of modern roses.</title>
        <authorList>
            <person name="Bendahmane M."/>
        </authorList>
    </citation>
    <scope>NUCLEOTIDE SEQUENCE [LARGE SCALE GENOMIC DNA]</scope>
    <source>
        <strain evidence="12">cv. Old Blush</strain>
    </source>
</reference>
<organism evidence="11 12">
    <name type="scientific">Rosa chinensis</name>
    <name type="common">China rose</name>
    <dbReference type="NCBI Taxonomy" id="74649"/>
    <lineage>
        <taxon>Eukaryota</taxon>
        <taxon>Viridiplantae</taxon>
        <taxon>Streptophyta</taxon>
        <taxon>Embryophyta</taxon>
        <taxon>Tracheophyta</taxon>
        <taxon>Spermatophyta</taxon>
        <taxon>Magnoliopsida</taxon>
        <taxon>eudicotyledons</taxon>
        <taxon>Gunneridae</taxon>
        <taxon>Pentapetalae</taxon>
        <taxon>rosids</taxon>
        <taxon>fabids</taxon>
        <taxon>Rosales</taxon>
        <taxon>Rosaceae</taxon>
        <taxon>Rosoideae</taxon>
        <taxon>Rosoideae incertae sedis</taxon>
        <taxon>Rosa</taxon>
    </lineage>
</organism>
<keyword evidence="6" id="KW-1133">Transmembrane helix</keyword>
<accession>A0A2P6S1H0</accession>
<keyword evidence="4" id="KW-0732">Signal</keyword>
<dbReference type="InterPro" id="IPR046956">
    <property type="entry name" value="RLP23-like"/>
</dbReference>
<dbReference type="Pfam" id="PF08263">
    <property type="entry name" value="LRRNT_2"/>
    <property type="match status" value="1"/>
</dbReference>
<dbReference type="SUPFAM" id="SSF52058">
    <property type="entry name" value="L domain-like"/>
    <property type="match status" value="1"/>
</dbReference>
<dbReference type="OMA" id="GITCDAV"/>
<evidence type="ECO:0000256" key="6">
    <source>
        <dbReference type="ARBA" id="ARBA00022989"/>
    </source>
</evidence>
<comment type="subcellular location">
    <subcellularLocation>
        <location evidence="1">Membrane</location>
        <topology evidence="1">Single-pass type I membrane protein</topology>
    </subcellularLocation>
</comment>
<evidence type="ECO:0000256" key="3">
    <source>
        <dbReference type="ARBA" id="ARBA00022692"/>
    </source>
</evidence>
<dbReference type="InterPro" id="IPR013210">
    <property type="entry name" value="LRR_N_plant-typ"/>
</dbReference>
<evidence type="ECO:0000259" key="10">
    <source>
        <dbReference type="Pfam" id="PF08263"/>
    </source>
</evidence>
<keyword evidence="5" id="KW-0677">Repeat</keyword>
<protein>
    <submittedName>
        <fullName evidence="11">Putative leucine-rich repeat-containing, plant-type, leucine-rich repeat domain, L</fullName>
    </submittedName>
</protein>
<evidence type="ECO:0000256" key="2">
    <source>
        <dbReference type="ARBA" id="ARBA00022614"/>
    </source>
</evidence>
<dbReference type="Pfam" id="PF00560">
    <property type="entry name" value="LRR_1"/>
    <property type="match status" value="2"/>
</dbReference>
<keyword evidence="9" id="KW-0325">Glycoprotein</keyword>
<dbReference type="PANTHER" id="PTHR48061">
    <property type="entry name" value="LEUCINE-RICH REPEAT RECEPTOR PROTEIN KINASE EMS1-LIKE-RELATED"/>
    <property type="match status" value="1"/>
</dbReference>
<keyword evidence="3" id="KW-0812">Transmembrane</keyword>
<dbReference type="AlphaFoldDB" id="A0A2P6S1H0"/>
<dbReference type="PANTHER" id="PTHR48061:SF12">
    <property type="entry name" value="DISEASE RESISTANCE LIKE PROTEIN"/>
    <property type="match status" value="1"/>
</dbReference>